<gene>
    <name evidence="3" type="ORF">CDV28_11039</name>
</gene>
<dbReference type="PROSITE" id="PS50894">
    <property type="entry name" value="HPT"/>
    <property type="match status" value="1"/>
</dbReference>
<keyword evidence="4" id="KW-1185">Reference proteome</keyword>
<dbReference type="InterPro" id="IPR008207">
    <property type="entry name" value="Sig_transdc_His_kin_Hpt_dom"/>
</dbReference>
<feature type="domain" description="HPt" evidence="2">
    <location>
        <begin position="27"/>
        <end position="119"/>
    </location>
</feature>
<dbReference type="Proteomes" id="UP000316238">
    <property type="component" value="Unassembled WGS sequence"/>
</dbReference>
<name>A0A521G2T2_9BACT</name>
<dbReference type="GO" id="GO:0004672">
    <property type="term" value="F:protein kinase activity"/>
    <property type="evidence" value="ECO:0007669"/>
    <property type="project" value="UniProtKB-ARBA"/>
</dbReference>
<evidence type="ECO:0000313" key="4">
    <source>
        <dbReference type="Proteomes" id="UP000316238"/>
    </source>
</evidence>
<comment type="caution">
    <text evidence="3">The sequence shown here is derived from an EMBL/GenBank/DDBJ whole genome shotgun (WGS) entry which is preliminary data.</text>
</comment>
<feature type="modified residue" description="Phosphohistidine" evidence="1">
    <location>
        <position position="66"/>
    </location>
</feature>
<evidence type="ECO:0000256" key="1">
    <source>
        <dbReference type="PROSITE-ProRule" id="PRU00110"/>
    </source>
</evidence>
<evidence type="ECO:0000313" key="3">
    <source>
        <dbReference type="EMBL" id="TAA75171.1"/>
    </source>
</evidence>
<sequence length="119" mass="12958">MVETKEKKSDNLVTKVAEHLKNIYSLNPEQVEQMVQISASSISESLVEARQNVAAGDLVALSGQGHKVKGVLLGIGLNEEAEIARQIELNGREGKEMDYSLLIDQLEARTQPLLALCGD</sequence>
<organism evidence="3 4">
    <name type="scientific">Candidatus Electronema aureum</name>
    <dbReference type="NCBI Taxonomy" id="2005002"/>
    <lineage>
        <taxon>Bacteria</taxon>
        <taxon>Pseudomonadati</taxon>
        <taxon>Thermodesulfobacteriota</taxon>
        <taxon>Desulfobulbia</taxon>
        <taxon>Desulfobulbales</taxon>
        <taxon>Desulfobulbaceae</taxon>
        <taxon>Candidatus Electronema</taxon>
    </lineage>
</organism>
<accession>A0A521G2T2</accession>
<dbReference type="EMBL" id="NQJD01000010">
    <property type="protein sequence ID" value="TAA75171.1"/>
    <property type="molecule type" value="Genomic_DNA"/>
</dbReference>
<evidence type="ECO:0000259" key="2">
    <source>
        <dbReference type="PROSITE" id="PS50894"/>
    </source>
</evidence>
<reference evidence="3" key="1">
    <citation type="submission" date="2017-07" db="EMBL/GenBank/DDBJ databases">
        <title>The cable genome - Insights into the physiology and evolution of filamentous bacteria capable of sulfide oxidation via long distance electron transfer.</title>
        <authorList>
            <person name="Thorup C."/>
            <person name="Bjerg J.T."/>
            <person name="Schreiber L."/>
            <person name="Nielsen L.P."/>
            <person name="Kjeldsen K.U."/>
            <person name="Boesen T."/>
            <person name="Boggild A."/>
            <person name="Meysman F."/>
            <person name="Geelhoed J."/>
            <person name="Schramm A."/>
        </authorList>
    </citation>
    <scope>NUCLEOTIDE SEQUENCE [LARGE SCALE GENOMIC DNA]</scope>
    <source>
        <strain evidence="3">GS</strain>
    </source>
</reference>
<dbReference type="Pfam" id="PF01627">
    <property type="entry name" value="Hpt"/>
    <property type="match status" value="1"/>
</dbReference>
<dbReference type="GO" id="GO:0000160">
    <property type="term" value="P:phosphorelay signal transduction system"/>
    <property type="evidence" value="ECO:0007669"/>
    <property type="project" value="InterPro"/>
</dbReference>
<dbReference type="SUPFAM" id="SSF47226">
    <property type="entry name" value="Histidine-containing phosphotransfer domain, HPT domain"/>
    <property type="match status" value="1"/>
</dbReference>
<dbReference type="Gene3D" id="1.20.120.160">
    <property type="entry name" value="HPT domain"/>
    <property type="match status" value="1"/>
</dbReference>
<proteinExistence type="predicted"/>
<keyword evidence="1" id="KW-0597">Phosphoprotein</keyword>
<dbReference type="InterPro" id="IPR036641">
    <property type="entry name" value="HPT_dom_sf"/>
</dbReference>
<dbReference type="AlphaFoldDB" id="A0A521G2T2"/>
<protein>
    <submittedName>
        <fullName evidence="3">Hpt domain-containing protein</fullName>
    </submittedName>
</protein>